<evidence type="ECO:0000256" key="1">
    <source>
        <dbReference type="SAM" id="Phobius"/>
    </source>
</evidence>
<feature type="transmembrane region" description="Helical" evidence="1">
    <location>
        <begin position="21"/>
        <end position="44"/>
    </location>
</feature>
<keyword evidence="4" id="KW-1185">Reference proteome</keyword>
<gene>
    <name evidence="3" type="ORF">EV192_11410</name>
</gene>
<evidence type="ECO:0000313" key="3">
    <source>
        <dbReference type="EMBL" id="TCO49645.1"/>
    </source>
</evidence>
<dbReference type="Proteomes" id="UP000295680">
    <property type="component" value="Unassembled WGS sequence"/>
</dbReference>
<accession>A0A4R2J2W6</accession>
<dbReference type="RefSeq" id="WP_132124907.1">
    <property type="nucleotide sequence ID" value="NZ_SLWS01000014.1"/>
</dbReference>
<evidence type="ECO:0000259" key="2">
    <source>
        <dbReference type="Pfam" id="PF07811"/>
    </source>
</evidence>
<evidence type="ECO:0000313" key="4">
    <source>
        <dbReference type="Proteomes" id="UP000295680"/>
    </source>
</evidence>
<keyword evidence="1" id="KW-0812">Transmembrane</keyword>
<dbReference type="EMBL" id="SLWS01000014">
    <property type="protein sequence ID" value="TCO49645.1"/>
    <property type="molecule type" value="Genomic_DNA"/>
</dbReference>
<comment type="caution">
    <text evidence="3">The sequence shown here is derived from an EMBL/GenBank/DDBJ whole genome shotgun (WGS) entry which is preliminary data.</text>
</comment>
<keyword evidence="1" id="KW-1133">Transmembrane helix</keyword>
<sequence>MAVLAVNRRQPGDRGSLTVEWALWALPVVIVVLGLLQFGLWWVARDLAMTSAQQGLLAGRGLGATPADARAAATRFIARADPIARDPDVSTAGTTDQVLHVDVSVSVLTIIPDPWLTWRVHQSVAGARERFTVPGNTR</sequence>
<protein>
    <submittedName>
        <fullName evidence="3">TadE-like protein</fullName>
    </submittedName>
</protein>
<proteinExistence type="predicted"/>
<reference evidence="3 4" key="1">
    <citation type="submission" date="2019-03" db="EMBL/GenBank/DDBJ databases">
        <title>Genomic Encyclopedia of Type Strains, Phase IV (KMG-IV): sequencing the most valuable type-strain genomes for metagenomic binning, comparative biology and taxonomic classification.</title>
        <authorList>
            <person name="Goeker M."/>
        </authorList>
    </citation>
    <scope>NUCLEOTIDE SEQUENCE [LARGE SCALE GENOMIC DNA]</scope>
    <source>
        <strain evidence="3 4">DSM 45934</strain>
    </source>
</reference>
<feature type="domain" description="TadE-like" evidence="2">
    <location>
        <begin position="15"/>
        <end position="55"/>
    </location>
</feature>
<name>A0A4R2J2W6_9PSEU</name>
<dbReference type="AlphaFoldDB" id="A0A4R2J2W6"/>
<organism evidence="3 4">
    <name type="scientific">Actinocrispum wychmicini</name>
    <dbReference type="NCBI Taxonomy" id="1213861"/>
    <lineage>
        <taxon>Bacteria</taxon>
        <taxon>Bacillati</taxon>
        <taxon>Actinomycetota</taxon>
        <taxon>Actinomycetes</taxon>
        <taxon>Pseudonocardiales</taxon>
        <taxon>Pseudonocardiaceae</taxon>
        <taxon>Actinocrispum</taxon>
    </lineage>
</organism>
<dbReference type="InterPro" id="IPR012495">
    <property type="entry name" value="TadE-like_dom"/>
</dbReference>
<keyword evidence="1" id="KW-0472">Membrane</keyword>
<dbReference type="Pfam" id="PF07811">
    <property type="entry name" value="TadE"/>
    <property type="match status" value="1"/>
</dbReference>
<dbReference type="OrthoDB" id="4220102at2"/>